<keyword evidence="3" id="KW-0808">Transferase</keyword>
<feature type="active site" description="Acyl-thioester intermediate" evidence="2">
    <location>
        <position position="169"/>
    </location>
</feature>
<organism evidence="6 7">
    <name type="scientific">Eragrostis curvula</name>
    <name type="common">weeping love grass</name>
    <dbReference type="NCBI Taxonomy" id="38414"/>
    <lineage>
        <taxon>Eukaryota</taxon>
        <taxon>Viridiplantae</taxon>
        <taxon>Streptophyta</taxon>
        <taxon>Embryophyta</taxon>
        <taxon>Tracheophyta</taxon>
        <taxon>Spermatophyta</taxon>
        <taxon>Magnoliopsida</taxon>
        <taxon>Liliopsida</taxon>
        <taxon>Poales</taxon>
        <taxon>Poaceae</taxon>
        <taxon>PACMAD clade</taxon>
        <taxon>Chloridoideae</taxon>
        <taxon>Eragrostideae</taxon>
        <taxon>Eragrostidinae</taxon>
        <taxon>Eragrostis</taxon>
    </lineage>
</organism>
<evidence type="ECO:0000313" key="7">
    <source>
        <dbReference type="Proteomes" id="UP000324897"/>
    </source>
</evidence>
<dbReference type="OrthoDB" id="664756at2759"/>
<keyword evidence="3" id="KW-0012">Acyltransferase</keyword>
<dbReference type="EMBL" id="RWGY01000013">
    <property type="protein sequence ID" value="TVU25652.1"/>
    <property type="molecule type" value="Genomic_DNA"/>
</dbReference>
<accession>A0A5J9UPG3</accession>
<evidence type="ECO:0000259" key="5">
    <source>
        <dbReference type="Pfam" id="PF02797"/>
    </source>
</evidence>
<feature type="domain" description="Chalcone/stilbene synthase C-terminal" evidence="5">
    <location>
        <begin position="242"/>
        <end position="391"/>
    </location>
</feature>
<dbReference type="GO" id="GO:0016747">
    <property type="term" value="F:acyltransferase activity, transferring groups other than amino-acyl groups"/>
    <property type="evidence" value="ECO:0007669"/>
    <property type="project" value="InterPro"/>
</dbReference>
<gene>
    <name evidence="6" type="ORF">EJB05_28156</name>
</gene>
<protein>
    <recommendedName>
        <fullName evidence="8">Chalcone synthase</fullName>
    </recommendedName>
</protein>
<dbReference type="Gene3D" id="3.40.47.10">
    <property type="match status" value="2"/>
</dbReference>
<comment type="caution">
    <text evidence="6">The sequence shown here is derived from an EMBL/GenBank/DDBJ whole genome shotgun (WGS) entry which is preliminary data.</text>
</comment>
<dbReference type="PIRSF" id="PIRSF000451">
    <property type="entry name" value="PKS_III"/>
    <property type="match status" value="1"/>
</dbReference>
<comment type="similarity">
    <text evidence="1 3">Belongs to the thiolase-like superfamily. Chalcone/stilbene synthases family.</text>
</comment>
<sequence>MASLNAGEEMNGLGNPHGSGQATIMGIGKAVPEHVFEQKSFPDYYFDLTRSNHMLDLKARFAKICEKTTTEKRHLYMSKEWLKSNPSTTAYKSPSVTPRQELADEGVPRLGAEAARIAIRDWGKKTTDITHLVVATTSSGCQPGADWELVKLLGLPYSTKRLMLYQAGCHGGGSALRVAKDLAENNPGARVLVVCSEVYALSLRGPSESHIGNLVGHAIFGDAAGAVVVGSNPTADEQAMFELVSTSQEIIPGTGDAIVSKLRDEGIMFTLQPDVPTHVSGTVGCAVECALKKVPAPDLNDEVFWVMHPGGRQIVDKVEKTLGLGTEKLAASKHVLRQYGNTRSSSVILVMEEMRRRSKEQGLPTAGEGLEWGLLLGFGPGVTVETILLRAPPRN</sequence>
<dbReference type="Pfam" id="PF00195">
    <property type="entry name" value="Chal_sti_synt_N"/>
    <property type="match status" value="1"/>
</dbReference>
<feature type="domain" description="Chalcone/stilbene synthase N-terminal" evidence="4">
    <location>
        <begin position="19"/>
        <end position="233"/>
    </location>
</feature>
<dbReference type="InterPro" id="IPR011141">
    <property type="entry name" value="Polyketide_synthase_type-III"/>
</dbReference>
<reference evidence="6 7" key="1">
    <citation type="journal article" date="2019" name="Sci. Rep.">
        <title>A high-quality genome of Eragrostis curvula grass provides insights into Poaceae evolution and supports new strategies to enhance forage quality.</title>
        <authorList>
            <person name="Carballo J."/>
            <person name="Santos B.A.C.M."/>
            <person name="Zappacosta D."/>
            <person name="Garbus I."/>
            <person name="Selva J.P."/>
            <person name="Gallo C.A."/>
            <person name="Diaz A."/>
            <person name="Albertini E."/>
            <person name="Caccamo M."/>
            <person name="Echenique V."/>
        </authorList>
    </citation>
    <scope>NUCLEOTIDE SEQUENCE [LARGE SCALE GENOMIC DNA]</scope>
    <source>
        <strain evidence="7">cv. Victoria</strain>
        <tissue evidence="6">Leaf</tissue>
    </source>
</reference>
<evidence type="ECO:0000313" key="6">
    <source>
        <dbReference type="EMBL" id="TVU25652.1"/>
    </source>
</evidence>
<dbReference type="Gramene" id="TVU25652">
    <property type="protein sequence ID" value="TVU25652"/>
    <property type="gene ID" value="EJB05_28156"/>
</dbReference>
<dbReference type="InterPro" id="IPR016039">
    <property type="entry name" value="Thiolase-like"/>
</dbReference>
<feature type="non-terminal residue" evidence="6">
    <location>
        <position position="1"/>
    </location>
</feature>
<evidence type="ECO:0000259" key="4">
    <source>
        <dbReference type="Pfam" id="PF00195"/>
    </source>
</evidence>
<dbReference type="Proteomes" id="UP000324897">
    <property type="component" value="Chromosome 2"/>
</dbReference>
<dbReference type="FunFam" id="3.40.47.10:FF:000014">
    <property type="entry name" value="Chalcone synthase 1"/>
    <property type="match status" value="1"/>
</dbReference>
<evidence type="ECO:0000256" key="1">
    <source>
        <dbReference type="ARBA" id="ARBA00005531"/>
    </source>
</evidence>
<dbReference type="InterPro" id="IPR001099">
    <property type="entry name" value="Chalcone/stilbene_synt_N"/>
</dbReference>
<keyword evidence="7" id="KW-1185">Reference proteome</keyword>
<dbReference type="GO" id="GO:0030639">
    <property type="term" value="P:polyketide biosynthetic process"/>
    <property type="evidence" value="ECO:0007669"/>
    <property type="project" value="TreeGrafter"/>
</dbReference>
<dbReference type="PANTHER" id="PTHR11877:SF79">
    <property type="entry name" value="OS04G0304600 PROTEIN"/>
    <property type="match status" value="1"/>
</dbReference>
<dbReference type="InterPro" id="IPR012328">
    <property type="entry name" value="Chalcone/stilbene_synt_C"/>
</dbReference>
<dbReference type="CDD" id="cd00831">
    <property type="entry name" value="CHS_like"/>
    <property type="match status" value="1"/>
</dbReference>
<dbReference type="AlphaFoldDB" id="A0A5J9UPG3"/>
<dbReference type="FunFam" id="3.40.47.10:FF:000025">
    <property type="entry name" value="Chalcone synthase 2"/>
    <property type="match status" value="1"/>
</dbReference>
<evidence type="ECO:0000256" key="2">
    <source>
        <dbReference type="PIRSR" id="PIRSR000451-1"/>
    </source>
</evidence>
<dbReference type="Pfam" id="PF02797">
    <property type="entry name" value="Chal_sti_synt_C"/>
    <property type="match status" value="1"/>
</dbReference>
<dbReference type="PANTHER" id="PTHR11877">
    <property type="entry name" value="HYDROXYMETHYLGLUTARYL-COA SYNTHASE"/>
    <property type="match status" value="1"/>
</dbReference>
<name>A0A5J9UPG3_9POAL</name>
<proteinExistence type="inferred from homology"/>
<evidence type="ECO:0000256" key="3">
    <source>
        <dbReference type="RuleBase" id="RU003633"/>
    </source>
</evidence>
<dbReference type="SUPFAM" id="SSF53901">
    <property type="entry name" value="Thiolase-like"/>
    <property type="match status" value="2"/>
</dbReference>
<dbReference type="GO" id="GO:0010208">
    <property type="term" value="P:pollen wall assembly"/>
    <property type="evidence" value="ECO:0007669"/>
    <property type="project" value="UniProtKB-ARBA"/>
</dbReference>
<evidence type="ECO:0008006" key="8">
    <source>
        <dbReference type="Google" id="ProtNLM"/>
    </source>
</evidence>